<dbReference type="KEGG" id="nfl:COO91_10838"/>
<gene>
    <name evidence="1" type="ORF">COO91_10838</name>
</gene>
<organism evidence="1 2">
    <name type="scientific">Nostoc flagelliforme CCNUN1</name>
    <dbReference type="NCBI Taxonomy" id="2038116"/>
    <lineage>
        <taxon>Bacteria</taxon>
        <taxon>Bacillati</taxon>
        <taxon>Cyanobacteriota</taxon>
        <taxon>Cyanophyceae</taxon>
        <taxon>Nostocales</taxon>
        <taxon>Nostocaceae</taxon>
        <taxon>Nostoc</taxon>
    </lineage>
</organism>
<dbReference type="Proteomes" id="UP000232003">
    <property type="component" value="Plasmid pNFSY08"/>
</dbReference>
<keyword evidence="1" id="KW-0614">Plasmid</keyword>
<keyword evidence="2" id="KW-1185">Reference proteome</keyword>
<evidence type="ECO:0000313" key="1">
    <source>
        <dbReference type="EMBL" id="AUB44600.1"/>
    </source>
</evidence>
<protein>
    <submittedName>
        <fullName evidence="1">Uncharacterized protein</fullName>
    </submittedName>
</protein>
<proteinExistence type="predicted"/>
<reference evidence="1 2" key="1">
    <citation type="submission" date="2017-11" db="EMBL/GenBank/DDBJ databases">
        <title>Complete genome of a free-living desiccation-tolerant cyanobacterium and its photosynthetic adaptation to extreme terrestrial habitat.</title>
        <authorList>
            <person name="Shang J."/>
        </authorList>
    </citation>
    <scope>NUCLEOTIDE SEQUENCE [LARGE SCALE GENOMIC DNA]</scope>
    <source>
        <strain evidence="1 2">CCNUN1</strain>
        <plasmid evidence="2">pnfsy08</plasmid>
    </source>
</reference>
<evidence type="ECO:0000313" key="2">
    <source>
        <dbReference type="Proteomes" id="UP000232003"/>
    </source>
</evidence>
<geneLocation type="plasmid" evidence="2">
    <name>pnfsy08</name>
</geneLocation>
<sequence>MVAVGSSISLQKRSPPKRILLAKVLQTHKQKCYNKSRNDRLKV</sequence>
<dbReference type="EMBL" id="CP024793">
    <property type="protein sequence ID" value="AUB44600.1"/>
    <property type="molecule type" value="Genomic_DNA"/>
</dbReference>
<dbReference type="AlphaFoldDB" id="A0A2K8TAA6"/>
<accession>A0A2K8TAA6</accession>
<name>A0A2K8TAA6_9NOSO</name>